<dbReference type="EMBL" id="JAMBOP010000032">
    <property type="protein sequence ID" value="MCM3737968.1"/>
    <property type="molecule type" value="Genomic_DNA"/>
</dbReference>
<evidence type="ECO:0000313" key="2">
    <source>
        <dbReference type="Proteomes" id="UP001202289"/>
    </source>
</evidence>
<proteinExistence type="predicted"/>
<sequence>MGYISEAILLIVAVIFPLSCVLFFLKGMIRNLGDPSTITEVPKEEKE</sequence>
<evidence type="ECO:0000313" key="1">
    <source>
        <dbReference type="EMBL" id="MCM3737968.1"/>
    </source>
</evidence>
<keyword evidence="2" id="KW-1185">Reference proteome</keyword>
<accession>A0ACC6AB71</accession>
<comment type="caution">
    <text evidence="1">The sequence shown here is derived from an EMBL/GenBank/DDBJ whole genome shotgun (WGS) entry which is preliminary data.</text>
</comment>
<protein>
    <submittedName>
        <fullName evidence="1">Uncharacterized protein</fullName>
    </submittedName>
</protein>
<dbReference type="Proteomes" id="UP001202289">
    <property type="component" value="Unassembled WGS sequence"/>
</dbReference>
<name>A0ACC6AB71_9BACI</name>
<organism evidence="1 2">
    <name type="scientific">Bacillus cytotoxicus</name>
    <dbReference type="NCBI Taxonomy" id="580165"/>
    <lineage>
        <taxon>Bacteria</taxon>
        <taxon>Bacillati</taxon>
        <taxon>Bacillota</taxon>
        <taxon>Bacilli</taxon>
        <taxon>Bacillales</taxon>
        <taxon>Bacillaceae</taxon>
        <taxon>Bacillus</taxon>
        <taxon>Bacillus cereus group</taxon>
    </lineage>
</organism>
<reference evidence="1" key="1">
    <citation type="submission" date="2022-05" db="EMBL/GenBank/DDBJ databases">
        <title>Comparative Genomics of Spacecraft Associated Microbes.</title>
        <authorList>
            <person name="Tran M.T."/>
            <person name="Wright A."/>
            <person name="Seuylemezian A."/>
            <person name="Eisen J."/>
            <person name="Coil D."/>
        </authorList>
    </citation>
    <scope>NUCLEOTIDE SEQUENCE</scope>
    <source>
        <strain evidence="1">FAIRING 10M-2.2</strain>
    </source>
</reference>
<gene>
    <name evidence="1" type="ORF">M3215_19810</name>
</gene>